<keyword evidence="5" id="KW-1185">Reference proteome</keyword>
<protein>
    <submittedName>
        <fullName evidence="4">Lysophospholipase, alpha-beta hydrolase superfamily</fullName>
    </submittedName>
</protein>
<evidence type="ECO:0000256" key="2">
    <source>
        <dbReference type="ARBA" id="ARBA00023098"/>
    </source>
</evidence>
<dbReference type="PANTHER" id="PTHR11005">
    <property type="entry name" value="LYSOSOMAL ACID LIPASE-RELATED"/>
    <property type="match status" value="1"/>
</dbReference>
<sequence length="307" mass="34679">MSSDRHPPQQSAHFLTVAPGERLHLRRIHQADAGQPLLMLHGAIANARTFYSERGRGLGPWLAARGFDVYVLDLRGRGLSTPPIGAHSQHGQAESIQVDIPAALAEISRLHGDTQTIQLVAHSWGGVLLSAMLARHPQWAARMSASVYLGSKRSIQVWNWPRLYEIEFFWQRLSTLFVWRYGYLPAARLGMGADSETRQSLRDSRQWVRARRWVDAQDGFDYSAALAARPLPPTLYLAGGQDPVRGHIDDVRRFMAESGPHEQALQLLGRCGGLRRDYGHLDMLTHPQAEQEVYPLVLEWLQRHRVE</sequence>
<dbReference type="InterPro" id="IPR000073">
    <property type="entry name" value="AB_hydrolase_1"/>
</dbReference>
<dbReference type="GO" id="GO:0016787">
    <property type="term" value="F:hydrolase activity"/>
    <property type="evidence" value="ECO:0007669"/>
    <property type="project" value="UniProtKB-KW"/>
</dbReference>
<proteinExistence type="predicted"/>
<dbReference type="GO" id="GO:0016042">
    <property type="term" value="P:lipid catabolic process"/>
    <property type="evidence" value="ECO:0007669"/>
    <property type="project" value="UniProtKB-KW"/>
</dbReference>
<keyword evidence="1" id="KW-0442">Lipid degradation</keyword>
<keyword evidence="2" id="KW-0443">Lipid metabolism</keyword>
<keyword evidence="4" id="KW-0378">Hydrolase</keyword>
<organism evidence="4 5">
    <name type="scientific">Chitinimonas taiwanensis DSM 18899</name>
    <dbReference type="NCBI Taxonomy" id="1121279"/>
    <lineage>
        <taxon>Bacteria</taxon>
        <taxon>Pseudomonadati</taxon>
        <taxon>Pseudomonadota</taxon>
        <taxon>Betaproteobacteria</taxon>
        <taxon>Neisseriales</taxon>
        <taxon>Chitinibacteraceae</taxon>
        <taxon>Chitinimonas</taxon>
    </lineage>
</organism>
<dbReference type="AlphaFoldDB" id="A0A1K2HFL7"/>
<gene>
    <name evidence="4" type="ORF">SAMN02745887_01445</name>
</gene>
<dbReference type="RefSeq" id="WP_072427976.1">
    <property type="nucleotide sequence ID" value="NZ_FPKR01000005.1"/>
</dbReference>
<dbReference type="InterPro" id="IPR029058">
    <property type="entry name" value="AB_hydrolase_fold"/>
</dbReference>
<evidence type="ECO:0000313" key="4">
    <source>
        <dbReference type="EMBL" id="SFZ75074.1"/>
    </source>
</evidence>
<evidence type="ECO:0000259" key="3">
    <source>
        <dbReference type="Pfam" id="PF00561"/>
    </source>
</evidence>
<dbReference type="STRING" id="1121279.SAMN02745887_01445"/>
<evidence type="ECO:0000256" key="1">
    <source>
        <dbReference type="ARBA" id="ARBA00022963"/>
    </source>
</evidence>
<dbReference type="Proteomes" id="UP000186513">
    <property type="component" value="Unassembled WGS sequence"/>
</dbReference>
<dbReference type="Gene3D" id="3.40.50.1820">
    <property type="entry name" value="alpha/beta hydrolase"/>
    <property type="match status" value="1"/>
</dbReference>
<accession>A0A1K2HFL7</accession>
<evidence type="ECO:0000313" key="5">
    <source>
        <dbReference type="Proteomes" id="UP000186513"/>
    </source>
</evidence>
<dbReference type="EMBL" id="FPKR01000005">
    <property type="protein sequence ID" value="SFZ75074.1"/>
    <property type="molecule type" value="Genomic_DNA"/>
</dbReference>
<name>A0A1K2HFL7_9NEIS</name>
<feature type="domain" description="AB hydrolase-1" evidence="3">
    <location>
        <begin position="36"/>
        <end position="244"/>
    </location>
</feature>
<dbReference type="Pfam" id="PF00561">
    <property type="entry name" value="Abhydrolase_1"/>
    <property type="match status" value="1"/>
</dbReference>
<dbReference type="OrthoDB" id="9780134at2"/>
<reference evidence="4 5" key="1">
    <citation type="submission" date="2016-11" db="EMBL/GenBank/DDBJ databases">
        <authorList>
            <person name="Jaros S."/>
            <person name="Januszkiewicz K."/>
            <person name="Wedrychowicz H."/>
        </authorList>
    </citation>
    <scope>NUCLEOTIDE SEQUENCE [LARGE SCALE GENOMIC DNA]</scope>
    <source>
        <strain evidence="4 5">DSM 18899</strain>
    </source>
</reference>
<dbReference type="SUPFAM" id="SSF53474">
    <property type="entry name" value="alpha/beta-Hydrolases"/>
    <property type="match status" value="1"/>
</dbReference>